<keyword evidence="1" id="KW-0812">Transmembrane</keyword>
<feature type="transmembrane region" description="Helical" evidence="1">
    <location>
        <begin position="12"/>
        <end position="33"/>
    </location>
</feature>
<proteinExistence type="predicted"/>
<keyword evidence="1" id="KW-1133">Transmembrane helix</keyword>
<reference evidence="2" key="1">
    <citation type="journal article" date="2014" name="Front. Microbiol.">
        <title>High frequency of phylogenetically diverse reductive dehalogenase-homologous genes in deep subseafloor sedimentary metagenomes.</title>
        <authorList>
            <person name="Kawai M."/>
            <person name="Futagami T."/>
            <person name="Toyoda A."/>
            <person name="Takaki Y."/>
            <person name="Nishi S."/>
            <person name="Hori S."/>
            <person name="Arai W."/>
            <person name="Tsubouchi T."/>
            <person name="Morono Y."/>
            <person name="Uchiyama I."/>
            <person name="Ito T."/>
            <person name="Fujiyama A."/>
            <person name="Inagaki F."/>
            <person name="Takami H."/>
        </authorList>
    </citation>
    <scope>NUCLEOTIDE SEQUENCE</scope>
    <source>
        <strain evidence="2">Expedition CK06-06</strain>
    </source>
</reference>
<gene>
    <name evidence="2" type="ORF">S12H4_11590</name>
</gene>
<accession>X1R983</accession>
<organism evidence="2">
    <name type="scientific">marine sediment metagenome</name>
    <dbReference type="NCBI Taxonomy" id="412755"/>
    <lineage>
        <taxon>unclassified sequences</taxon>
        <taxon>metagenomes</taxon>
        <taxon>ecological metagenomes</taxon>
    </lineage>
</organism>
<keyword evidence="1" id="KW-0472">Membrane</keyword>
<dbReference type="EMBL" id="BARW01005248">
    <property type="protein sequence ID" value="GAI77113.1"/>
    <property type="molecule type" value="Genomic_DNA"/>
</dbReference>
<name>X1R983_9ZZZZ</name>
<evidence type="ECO:0000256" key="1">
    <source>
        <dbReference type="SAM" id="Phobius"/>
    </source>
</evidence>
<sequence>MDKLNIRKLIIILVHALIGWALCGATMGIGMVITSIENTLIIHAIAAPIII</sequence>
<protein>
    <submittedName>
        <fullName evidence="2">Uncharacterized protein</fullName>
    </submittedName>
</protein>
<comment type="caution">
    <text evidence="2">The sequence shown here is derived from an EMBL/GenBank/DDBJ whole genome shotgun (WGS) entry which is preliminary data.</text>
</comment>
<dbReference type="AlphaFoldDB" id="X1R983"/>
<evidence type="ECO:0000313" key="2">
    <source>
        <dbReference type="EMBL" id="GAI77113.1"/>
    </source>
</evidence>